<dbReference type="Pfam" id="PF02627">
    <property type="entry name" value="CMD"/>
    <property type="match status" value="1"/>
</dbReference>
<keyword evidence="3" id="KW-1185">Reference proteome</keyword>
<gene>
    <name evidence="2" type="ORF">BDK92_1167</name>
</gene>
<dbReference type="SUPFAM" id="SSF69118">
    <property type="entry name" value="AhpD-like"/>
    <property type="match status" value="1"/>
</dbReference>
<sequence>MGSLLAWATRGGTLRDIQHVTPVPPGSAQGLVAEVYDQVERDFGMLAPPISLHSPAPQCLAAVWSMLRESLLASGVTTRGSREAVAVAVSAGNSCPYCVDVHSATLTGLTGAQAVADQDAAPDPRFDALGAWARASATNSPLSAPFPATHAPELIGVAVTFHYLNRMVNIFLPPSPIPPVVRGVARRAAGRVAARVLGSLARRPVRPGRSSGLLPTAPLPADLFWAAGHDGVATAFAAAVHAVEAAGERAVPEAVRALAVARQDDPAGNRPGLDARDWLEGAVAPLAEADRPAGRLVMLTMFASYRVTPQLLAQVRLRQPGDDTLIQLTSWASLLAARRIGARLGVRDGRTGRHAGTGDLA</sequence>
<name>A0A495JDA3_9ACTN</name>
<reference evidence="2 3" key="1">
    <citation type="submission" date="2018-10" db="EMBL/GenBank/DDBJ databases">
        <title>Sequencing the genomes of 1000 actinobacteria strains.</title>
        <authorList>
            <person name="Klenk H.-P."/>
        </authorList>
    </citation>
    <scope>NUCLEOTIDE SEQUENCE [LARGE SCALE GENOMIC DNA]</scope>
    <source>
        <strain evidence="2 3">DSM 45175</strain>
    </source>
</reference>
<dbReference type="EMBL" id="RBKT01000001">
    <property type="protein sequence ID" value="RKR86897.1"/>
    <property type="molecule type" value="Genomic_DNA"/>
</dbReference>
<accession>A0A495JDA3</accession>
<evidence type="ECO:0000259" key="1">
    <source>
        <dbReference type="Pfam" id="PF02627"/>
    </source>
</evidence>
<keyword evidence="2" id="KW-0575">Peroxidase</keyword>
<dbReference type="NCBIfam" id="TIGR00778">
    <property type="entry name" value="ahpD_dom"/>
    <property type="match status" value="1"/>
</dbReference>
<dbReference type="RefSeq" id="WP_121155275.1">
    <property type="nucleotide sequence ID" value="NZ_RBKT01000001.1"/>
</dbReference>
<dbReference type="OrthoDB" id="3296212at2"/>
<organism evidence="2 3">
    <name type="scientific">Micromonospora pisi</name>
    <dbReference type="NCBI Taxonomy" id="589240"/>
    <lineage>
        <taxon>Bacteria</taxon>
        <taxon>Bacillati</taxon>
        <taxon>Actinomycetota</taxon>
        <taxon>Actinomycetes</taxon>
        <taxon>Micromonosporales</taxon>
        <taxon>Micromonosporaceae</taxon>
        <taxon>Micromonospora</taxon>
    </lineage>
</organism>
<dbReference type="GO" id="GO:0051920">
    <property type="term" value="F:peroxiredoxin activity"/>
    <property type="evidence" value="ECO:0007669"/>
    <property type="project" value="InterPro"/>
</dbReference>
<dbReference type="InterPro" id="IPR029032">
    <property type="entry name" value="AhpD-like"/>
</dbReference>
<evidence type="ECO:0000313" key="2">
    <source>
        <dbReference type="EMBL" id="RKR86897.1"/>
    </source>
</evidence>
<dbReference type="InterPro" id="IPR003779">
    <property type="entry name" value="CMD-like"/>
</dbReference>
<comment type="caution">
    <text evidence="2">The sequence shown here is derived from an EMBL/GenBank/DDBJ whole genome shotgun (WGS) entry which is preliminary data.</text>
</comment>
<dbReference type="InterPro" id="IPR004675">
    <property type="entry name" value="AhpD_core"/>
</dbReference>
<keyword evidence="2" id="KW-0560">Oxidoreductase</keyword>
<proteinExistence type="predicted"/>
<dbReference type="Gene3D" id="1.20.1290.10">
    <property type="entry name" value="AhpD-like"/>
    <property type="match status" value="1"/>
</dbReference>
<evidence type="ECO:0000313" key="3">
    <source>
        <dbReference type="Proteomes" id="UP000277671"/>
    </source>
</evidence>
<protein>
    <submittedName>
        <fullName evidence="2">AhpD family alkylhydroperoxidase</fullName>
    </submittedName>
</protein>
<dbReference type="AlphaFoldDB" id="A0A495JDA3"/>
<feature type="domain" description="Carboxymuconolactone decarboxylase-like" evidence="1">
    <location>
        <begin position="62"/>
        <end position="106"/>
    </location>
</feature>
<dbReference type="Proteomes" id="UP000277671">
    <property type="component" value="Unassembled WGS sequence"/>
</dbReference>